<name>A0ABR1GYZ8_9HYPO</name>
<dbReference type="InterPro" id="IPR036864">
    <property type="entry name" value="Zn2-C6_fun-type_DNA-bd_sf"/>
</dbReference>
<dbReference type="InterPro" id="IPR036236">
    <property type="entry name" value="Znf_C2H2_sf"/>
</dbReference>
<keyword evidence="5" id="KW-0539">Nucleus</keyword>
<evidence type="ECO:0000256" key="6">
    <source>
        <dbReference type="PROSITE-ProRule" id="PRU00042"/>
    </source>
</evidence>
<feature type="compositionally biased region" description="Low complexity" evidence="7">
    <location>
        <begin position="132"/>
        <end position="145"/>
    </location>
</feature>
<evidence type="ECO:0000313" key="10">
    <source>
        <dbReference type="EMBL" id="KAK7414035.1"/>
    </source>
</evidence>
<dbReference type="Proteomes" id="UP001498476">
    <property type="component" value="Unassembled WGS sequence"/>
</dbReference>
<evidence type="ECO:0000256" key="3">
    <source>
        <dbReference type="ARBA" id="ARBA00023015"/>
    </source>
</evidence>
<evidence type="ECO:0000256" key="5">
    <source>
        <dbReference type="ARBA" id="ARBA00023242"/>
    </source>
</evidence>
<feature type="domain" description="C2H2-type" evidence="9">
    <location>
        <begin position="47"/>
        <end position="74"/>
    </location>
</feature>
<feature type="domain" description="Zn(2)-C6 fungal-type" evidence="8">
    <location>
        <begin position="92"/>
        <end position="121"/>
    </location>
</feature>
<dbReference type="Gene3D" id="4.10.240.10">
    <property type="entry name" value="Zn(2)-C6 fungal-type DNA-binding domain"/>
    <property type="match status" value="1"/>
</dbReference>
<dbReference type="PROSITE" id="PS00028">
    <property type="entry name" value="ZINC_FINGER_C2H2_1"/>
    <property type="match status" value="2"/>
</dbReference>
<dbReference type="SUPFAM" id="SSF57667">
    <property type="entry name" value="beta-beta-alpha zinc fingers"/>
    <property type="match status" value="1"/>
</dbReference>
<dbReference type="CDD" id="cd12148">
    <property type="entry name" value="fungal_TF_MHR"/>
    <property type="match status" value="1"/>
</dbReference>
<proteinExistence type="predicted"/>
<dbReference type="SUPFAM" id="SSF57701">
    <property type="entry name" value="Zn2/Cys6 DNA-binding domain"/>
    <property type="match status" value="1"/>
</dbReference>
<protein>
    <submittedName>
        <fullName evidence="10">Uncharacterized protein</fullName>
    </submittedName>
</protein>
<dbReference type="Gene3D" id="3.30.160.60">
    <property type="entry name" value="Classic Zinc Finger"/>
    <property type="match status" value="2"/>
</dbReference>
<dbReference type="PROSITE" id="PS50157">
    <property type="entry name" value="ZINC_FINGER_C2H2_2"/>
    <property type="match status" value="2"/>
</dbReference>
<dbReference type="Pfam" id="PF00172">
    <property type="entry name" value="Zn_clus"/>
    <property type="match status" value="1"/>
</dbReference>
<gene>
    <name evidence="10" type="ORF">QQX98_007067</name>
</gene>
<reference evidence="10 11" key="1">
    <citation type="journal article" date="2025" name="Microbiol. Resour. Announc.">
        <title>Draft genome sequences for Neonectria magnoliae and Neonectria punicea, canker pathogens of Liriodendron tulipifera and Acer saccharum in West Virginia.</title>
        <authorList>
            <person name="Petronek H.M."/>
            <person name="Kasson M.T."/>
            <person name="Metheny A.M."/>
            <person name="Stauder C.M."/>
            <person name="Lovett B."/>
            <person name="Lynch S.C."/>
            <person name="Garnas J.R."/>
            <person name="Kasson L.R."/>
            <person name="Stajich J.E."/>
        </authorList>
    </citation>
    <scope>NUCLEOTIDE SEQUENCE [LARGE SCALE GENOMIC DNA]</scope>
    <source>
        <strain evidence="10 11">NRRL 64653</strain>
    </source>
</reference>
<dbReference type="SMART" id="SM00355">
    <property type="entry name" value="ZnF_C2H2"/>
    <property type="match status" value="2"/>
</dbReference>
<keyword evidence="3" id="KW-0805">Transcription regulation</keyword>
<evidence type="ECO:0000259" key="9">
    <source>
        <dbReference type="PROSITE" id="PS50157"/>
    </source>
</evidence>
<evidence type="ECO:0000313" key="11">
    <source>
        <dbReference type="Proteomes" id="UP001498476"/>
    </source>
</evidence>
<keyword evidence="6" id="KW-0863">Zinc-finger</keyword>
<keyword evidence="1" id="KW-0479">Metal-binding</keyword>
<keyword evidence="2" id="KW-0862">Zinc</keyword>
<organism evidence="10 11">
    <name type="scientific">Neonectria punicea</name>
    <dbReference type="NCBI Taxonomy" id="979145"/>
    <lineage>
        <taxon>Eukaryota</taxon>
        <taxon>Fungi</taxon>
        <taxon>Dikarya</taxon>
        <taxon>Ascomycota</taxon>
        <taxon>Pezizomycotina</taxon>
        <taxon>Sordariomycetes</taxon>
        <taxon>Hypocreomycetidae</taxon>
        <taxon>Hypocreales</taxon>
        <taxon>Nectriaceae</taxon>
        <taxon>Neonectria</taxon>
    </lineage>
</organism>
<feature type="region of interest" description="Disordered" evidence="7">
    <location>
        <begin position="129"/>
        <end position="151"/>
    </location>
</feature>
<dbReference type="Pfam" id="PF04082">
    <property type="entry name" value="Fungal_trans"/>
    <property type="match status" value="1"/>
</dbReference>
<evidence type="ECO:0000256" key="2">
    <source>
        <dbReference type="ARBA" id="ARBA00022833"/>
    </source>
</evidence>
<dbReference type="EMBL" id="JAZAVJ010000112">
    <property type="protein sequence ID" value="KAK7414035.1"/>
    <property type="molecule type" value="Genomic_DNA"/>
</dbReference>
<dbReference type="CDD" id="cd00067">
    <property type="entry name" value="GAL4"/>
    <property type="match status" value="1"/>
</dbReference>
<evidence type="ECO:0000256" key="7">
    <source>
        <dbReference type="SAM" id="MobiDB-lite"/>
    </source>
</evidence>
<accession>A0ABR1GYZ8</accession>
<dbReference type="SMART" id="SM00066">
    <property type="entry name" value="GAL4"/>
    <property type="match status" value="1"/>
</dbReference>
<keyword evidence="11" id="KW-1185">Reference proteome</keyword>
<evidence type="ECO:0000256" key="1">
    <source>
        <dbReference type="ARBA" id="ARBA00022723"/>
    </source>
</evidence>
<sequence>METPVPAQQQQKSPGQGLFQCSACQRNFTRVDHLARHVRSHLQERPFQCQTCNKTFGRPDLLKRHAACHEGDEKSGKRQKRQHQLSLRVSQACKPCATAKLKCDDEKPCGRCLQRGIVCVFEGRDSVRASRSDSSQSDNSTSPAAQSTNESLVTGAVVDSVEQVATLPTPSSMIPQESSASLGLPATSPFDFPEHHMSGFLKDVMTPHLAGDSFGYTTPTWSDANTGFGTRGLLDFTIEGGFDFNDADFGFIDQLCSDPNSIETNQQPILGQALDALEINSPRGHVALGAEAYKRSSLSVWEPTQDDSISAELEDLSALGTDHGSPGAQSIINQHCLRERLSRSARDKFLGMILNHCRLEKSHFAIKAFPTQEVLDDLLQGFFSHHLNQTDSYIHAPSFRPNAQRPELLGSIVAAGAVLTDISAVHKLGFAIQEAVRTTLPTRFEESNARTRELWAVQAFLCEIEVGLWSGIKRKTEIAESHPQILYTMLRRSGRFRRPNTARTTPHPQDTGKALHHKWLEWVEEESFRRMVWHAFILDAQVSMAMFTNPVISFAELATPLPDSRELWLAEDAEQWKTVYLSRPRSQERHLSLVDFLREPIELPDDCDVHLFRLVILHAIWGMIWQHSQLHSALKRPGHSDPALTLRHQDILKMLHHFRMNISDCQEPASEETMLVLELLHMYLHMSLEDIELFAGKGDLEDARRVLPSLQDWVDGPQSRQAIWHAGQVIRAARKFPLKHIRGFFAIAVYHASLALWAYSIMSLANGMNTEVALQPAFPHPVCLDGPDSSAVQRFVTLGKGIPSISYPQLTDTTSVTLVPLSNQEAVISAVLEVLQSNFPCSLQVETAPPLVENLKQLLQDLGRAAVSVKS</sequence>
<dbReference type="InterPro" id="IPR013087">
    <property type="entry name" value="Znf_C2H2_type"/>
</dbReference>
<comment type="caution">
    <text evidence="10">The sequence shown here is derived from an EMBL/GenBank/DDBJ whole genome shotgun (WGS) entry which is preliminary data.</text>
</comment>
<evidence type="ECO:0000259" key="8">
    <source>
        <dbReference type="PROSITE" id="PS50048"/>
    </source>
</evidence>
<evidence type="ECO:0000256" key="4">
    <source>
        <dbReference type="ARBA" id="ARBA00023163"/>
    </source>
</evidence>
<dbReference type="PROSITE" id="PS00463">
    <property type="entry name" value="ZN2_CY6_FUNGAL_1"/>
    <property type="match status" value="1"/>
</dbReference>
<dbReference type="PROSITE" id="PS50048">
    <property type="entry name" value="ZN2_CY6_FUNGAL_2"/>
    <property type="match status" value="1"/>
</dbReference>
<keyword evidence="4" id="KW-0804">Transcription</keyword>
<feature type="domain" description="C2H2-type" evidence="9">
    <location>
        <begin position="19"/>
        <end position="46"/>
    </location>
</feature>
<dbReference type="PANTHER" id="PTHR47660">
    <property type="entry name" value="TRANSCRIPTION FACTOR WITH C2H2 AND ZN(2)-CYS(6) DNA BINDING DOMAIN (EUROFUNG)-RELATED-RELATED"/>
    <property type="match status" value="1"/>
</dbReference>
<dbReference type="InterPro" id="IPR001138">
    <property type="entry name" value="Zn2Cys6_DnaBD"/>
</dbReference>
<dbReference type="PANTHER" id="PTHR47660:SF2">
    <property type="entry name" value="TRANSCRIPTION FACTOR WITH C2H2 AND ZN(2)-CYS(6) DNA BINDING DOMAIN (EUROFUNG)"/>
    <property type="match status" value="1"/>
</dbReference>
<dbReference type="Pfam" id="PF00096">
    <property type="entry name" value="zf-C2H2"/>
    <property type="match status" value="2"/>
</dbReference>
<dbReference type="InterPro" id="IPR007219">
    <property type="entry name" value="XnlR_reg_dom"/>
</dbReference>